<evidence type="ECO:0000313" key="2">
    <source>
        <dbReference type="Proteomes" id="UP000008037"/>
    </source>
</evidence>
<reference evidence="1 2" key="1">
    <citation type="journal article" date="2012" name="Environ. Microbiol.">
        <title>The genome of the ammonia-oxidizing Candidatus Nitrososphaera gargensis: insights into metabolic versatility and environmental adaptations.</title>
        <authorList>
            <person name="Spang A."/>
            <person name="Poehlein A."/>
            <person name="Offre P."/>
            <person name="Zumbragel S."/>
            <person name="Haider S."/>
            <person name="Rychlik N."/>
            <person name="Nowka B."/>
            <person name="Schmeisser C."/>
            <person name="Lebedeva E.V."/>
            <person name="Rattei T."/>
            <person name="Bohm C."/>
            <person name="Schmid M."/>
            <person name="Galushko A."/>
            <person name="Hatzenpichler R."/>
            <person name="Weinmaier T."/>
            <person name="Daniel R."/>
            <person name="Schleper C."/>
            <person name="Spieck E."/>
            <person name="Streit W."/>
            <person name="Wagner M."/>
        </authorList>
    </citation>
    <scope>NUCLEOTIDE SEQUENCE [LARGE SCALE GENOMIC DNA]</scope>
    <source>
        <strain evidence="2">Ga9.2</strain>
    </source>
</reference>
<dbReference type="AlphaFoldDB" id="K0IFE2"/>
<dbReference type="RefSeq" id="WP_015020619.1">
    <property type="nucleotide sequence ID" value="NC_018719.1"/>
</dbReference>
<organism evidence="1 2">
    <name type="scientific">Nitrososphaera gargensis (strain Ga9.2)</name>
    <dbReference type="NCBI Taxonomy" id="1237085"/>
    <lineage>
        <taxon>Archaea</taxon>
        <taxon>Nitrososphaerota</taxon>
        <taxon>Nitrososphaeria</taxon>
        <taxon>Nitrososphaerales</taxon>
        <taxon>Nitrososphaeraceae</taxon>
        <taxon>Nitrososphaera</taxon>
    </lineage>
</organism>
<proteinExistence type="predicted"/>
<dbReference type="Proteomes" id="UP000008037">
    <property type="component" value="Chromosome"/>
</dbReference>
<gene>
    <name evidence="1" type="ordered locus">Ngar_c31700</name>
</gene>
<dbReference type="EMBL" id="CP002408">
    <property type="protein sequence ID" value="AFU60086.1"/>
    <property type="molecule type" value="Genomic_DNA"/>
</dbReference>
<protein>
    <submittedName>
        <fullName evidence="1">Uncharacterized protein</fullName>
    </submittedName>
</protein>
<sequence>MAHTGNLPHAVVFALPLRDDGKIYTGRVTFTASKPIEVEVLHVYNPDQTPDAEHGAPPTAVINGTTITYSHLTGIVDNNYVLGDVPTASGTFEFAGSGLVFHKRSSEPFTVTYTIDAAARSLTQ</sequence>
<accession>K0IFE2</accession>
<dbReference type="KEGG" id="nga:Ngar_c31700"/>
<dbReference type="InParanoid" id="K0IFE2"/>
<dbReference type="HOGENOM" id="CLU_1998816_0_0_2"/>
<dbReference type="GeneID" id="13796980"/>
<dbReference type="OrthoDB" id="10509at2157"/>
<dbReference type="BioCyc" id="CNIT1237085:G1324-3170-MONOMER"/>
<name>K0IFE2_NITGG</name>
<evidence type="ECO:0000313" key="1">
    <source>
        <dbReference type="EMBL" id="AFU60086.1"/>
    </source>
</evidence>
<keyword evidence="2" id="KW-1185">Reference proteome</keyword>